<dbReference type="EMBL" id="MFUX01000022">
    <property type="protein sequence ID" value="OGI94496.1"/>
    <property type="molecule type" value="Genomic_DNA"/>
</dbReference>
<reference evidence="1 2" key="1">
    <citation type="journal article" date="2016" name="Nat. Commun.">
        <title>Thousands of microbial genomes shed light on interconnected biogeochemical processes in an aquifer system.</title>
        <authorList>
            <person name="Anantharaman K."/>
            <person name="Brown C.T."/>
            <person name="Hug L.A."/>
            <person name="Sharon I."/>
            <person name="Castelle C.J."/>
            <person name="Probst A.J."/>
            <person name="Thomas B.C."/>
            <person name="Singh A."/>
            <person name="Wilkins M.J."/>
            <person name="Karaoz U."/>
            <person name="Brodie E.L."/>
            <person name="Williams K.H."/>
            <person name="Hubbard S.S."/>
            <person name="Banfield J.F."/>
        </authorList>
    </citation>
    <scope>NUCLEOTIDE SEQUENCE [LARGE SCALE GENOMIC DNA]</scope>
</reference>
<name>A0A1F6XK24_9BACT</name>
<dbReference type="Proteomes" id="UP000176629">
    <property type="component" value="Unassembled WGS sequence"/>
</dbReference>
<accession>A0A1F6XK24</accession>
<gene>
    <name evidence="1" type="ORF">A3A03_00280</name>
</gene>
<protein>
    <submittedName>
        <fullName evidence="1">Uncharacterized protein</fullName>
    </submittedName>
</protein>
<proteinExistence type="predicted"/>
<evidence type="ECO:0000313" key="1">
    <source>
        <dbReference type="EMBL" id="OGI94496.1"/>
    </source>
</evidence>
<evidence type="ECO:0000313" key="2">
    <source>
        <dbReference type="Proteomes" id="UP000176629"/>
    </source>
</evidence>
<sequence>MVPQIFGNPGAEVFLKANVASRDTYINDWVVVKQTQLWKARKWLQQAQTGLVQCQQQVQVQTQGHQGLGQHGGCNWIRHLHRRCV</sequence>
<dbReference type="AlphaFoldDB" id="A0A1F6XK24"/>
<comment type="caution">
    <text evidence="1">The sequence shown here is derived from an EMBL/GenBank/DDBJ whole genome shotgun (WGS) entry which is preliminary data.</text>
</comment>
<organism evidence="1 2">
    <name type="scientific">Candidatus Nomurabacteria bacterium RIFCSPLOWO2_01_FULL_40_18</name>
    <dbReference type="NCBI Taxonomy" id="1801773"/>
    <lineage>
        <taxon>Bacteria</taxon>
        <taxon>Candidatus Nomuraibacteriota</taxon>
    </lineage>
</organism>